<dbReference type="SUPFAM" id="SSF53335">
    <property type="entry name" value="S-adenosyl-L-methionine-dependent methyltransferases"/>
    <property type="match status" value="1"/>
</dbReference>
<evidence type="ECO:0000313" key="9">
    <source>
        <dbReference type="Proteomes" id="UP000645007"/>
    </source>
</evidence>
<dbReference type="PANTHER" id="PTHR30481">
    <property type="entry name" value="DNA ADENINE METHYLASE"/>
    <property type="match status" value="1"/>
</dbReference>
<evidence type="ECO:0000256" key="6">
    <source>
        <dbReference type="ARBA" id="ARBA00047942"/>
    </source>
</evidence>
<evidence type="ECO:0000256" key="5">
    <source>
        <dbReference type="ARBA" id="ARBA00022691"/>
    </source>
</evidence>
<comment type="caution">
    <text evidence="8">The sequence shown here is derived from an EMBL/GenBank/DDBJ whole genome shotgun (WGS) entry which is preliminary data.</text>
</comment>
<sequence>MMGMKRMETEGQTTAVPFVKWVGGKRQLLTELASYYPKKFNRYFEPFIGGGANLLNLLPKKATINDFNEELINAWQVVREQPEKLISLVSEHADNDSKEYYLDIRLADRDGRLSKMSAVERAARFIYLNKAGFNGLWRVNSKGQNNVPYGAHKKVNVPVNAIRNDHHYLATHDIEILQGDYRNAVASAGQDDFVYFDPPYIPVNQTAAFTSYTKDGFGLVQQEELRDLAIQLADRGVKVMLSNSDVPLIEQLYADQHFRIHHVQARRSVNSKGNKRGKVGEVIITTYGD</sequence>
<comment type="similarity">
    <text evidence="1 7">Belongs to the N(4)/N(6)-methyltransferase family.</text>
</comment>
<dbReference type="RefSeq" id="WP_191911645.1">
    <property type="nucleotide sequence ID" value="NZ_JABUXR010000011.1"/>
</dbReference>
<dbReference type="GO" id="GO:0032259">
    <property type="term" value="P:methylation"/>
    <property type="evidence" value="ECO:0007669"/>
    <property type="project" value="UniProtKB-KW"/>
</dbReference>
<keyword evidence="3 7" id="KW-0489">Methyltransferase</keyword>
<dbReference type="PROSITE" id="PS00092">
    <property type="entry name" value="N6_MTASE"/>
    <property type="match status" value="1"/>
</dbReference>
<evidence type="ECO:0000256" key="3">
    <source>
        <dbReference type="ARBA" id="ARBA00022603"/>
    </source>
</evidence>
<keyword evidence="4 7" id="KW-0808">Transferase</keyword>
<dbReference type="PIRSF" id="PIRSF000398">
    <property type="entry name" value="M_m6A_EcoRV"/>
    <property type="match status" value="1"/>
</dbReference>
<dbReference type="InterPro" id="IPR012327">
    <property type="entry name" value="MeTrfase_D12"/>
</dbReference>
<dbReference type="GO" id="GO:0008168">
    <property type="term" value="F:methyltransferase activity"/>
    <property type="evidence" value="ECO:0007669"/>
    <property type="project" value="UniProtKB-KW"/>
</dbReference>
<dbReference type="InterPro" id="IPR023095">
    <property type="entry name" value="Ade_MeTrfase_dom_2"/>
</dbReference>
<evidence type="ECO:0000256" key="1">
    <source>
        <dbReference type="ARBA" id="ARBA00006594"/>
    </source>
</evidence>
<dbReference type="InterPro" id="IPR012263">
    <property type="entry name" value="M_m6A_EcoRV"/>
</dbReference>
<dbReference type="Gene3D" id="3.40.50.150">
    <property type="entry name" value="Vaccinia Virus protein VP39"/>
    <property type="match status" value="1"/>
</dbReference>
<evidence type="ECO:0000256" key="4">
    <source>
        <dbReference type="ARBA" id="ARBA00022679"/>
    </source>
</evidence>
<gene>
    <name evidence="8" type="ORF">HUK45_06550</name>
</gene>
<dbReference type="PANTHER" id="PTHR30481:SF3">
    <property type="entry name" value="DNA ADENINE METHYLASE"/>
    <property type="match status" value="1"/>
</dbReference>
<dbReference type="Gene3D" id="1.10.1020.10">
    <property type="entry name" value="Adenine-specific Methyltransferase, Domain 2"/>
    <property type="match status" value="1"/>
</dbReference>
<evidence type="ECO:0000313" key="8">
    <source>
        <dbReference type="EMBL" id="MBD8085901.1"/>
    </source>
</evidence>
<dbReference type="InterPro" id="IPR029063">
    <property type="entry name" value="SAM-dependent_MTases_sf"/>
</dbReference>
<reference evidence="8 9" key="1">
    <citation type="submission" date="2020-06" db="EMBL/GenBank/DDBJ databases">
        <title>Limosilactobacillus sp. nov.</title>
        <authorList>
            <person name="Ksiezarek M."/>
            <person name="Goncalves Ribeiro T."/>
            <person name="Rocha J."/>
            <person name="Grosso F."/>
            <person name="Peixe L."/>
        </authorList>
    </citation>
    <scope>NUCLEOTIDE SEQUENCE [LARGE SCALE GENOMIC DNA]</scope>
    <source>
        <strain evidence="9">c9Ua_26_M</strain>
    </source>
</reference>
<dbReference type="InterPro" id="IPR002052">
    <property type="entry name" value="DNA_methylase_N6_adenine_CS"/>
</dbReference>
<name>A0ABR8ZME6_9LACO</name>
<dbReference type="EC" id="2.1.1.72" evidence="2 7"/>
<keyword evidence="5 7" id="KW-0949">S-adenosyl-L-methionine</keyword>
<dbReference type="EMBL" id="JABUXR010000011">
    <property type="protein sequence ID" value="MBD8085901.1"/>
    <property type="molecule type" value="Genomic_DNA"/>
</dbReference>
<dbReference type="Pfam" id="PF02086">
    <property type="entry name" value="MethyltransfD12"/>
    <property type="match status" value="1"/>
</dbReference>
<dbReference type="PRINTS" id="PR00505">
    <property type="entry name" value="D12N6MTFRASE"/>
</dbReference>
<dbReference type="NCBIfam" id="TIGR00571">
    <property type="entry name" value="dam"/>
    <property type="match status" value="1"/>
</dbReference>
<comment type="catalytic activity">
    <reaction evidence="6 7">
        <text>a 2'-deoxyadenosine in DNA + S-adenosyl-L-methionine = an N(6)-methyl-2'-deoxyadenosine in DNA + S-adenosyl-L-homocysteine + H(+)</text>
        <dbReference type="Rhea" id="RHEA:15197"/>
        <dbReference type="Rhea" id="RHEA-COMP:12418"/>
        <dbReference type="Rhea" id="RHEA-COMP:12419"/>
        <dbReference type="ChEBI" id="CHEBI:15378"/>
        <dbReference type="ChEBI" id="CHEBI:57856"/>
        <dbReference type="ChEBI" id="CHEBI:59789"/>
        <dbReference type="ChEBI" id="CHEBI:90615"/>
        <dbReference type="ChEBI" id="CHEBI:90616"/>
        <dbReference type="EC" id="2.1.1.72"/>
    </reaction>
</comment>
<organism evidence="8 9">
    <name type="scientific">Limosilactobacillus urinaemulieris</name>
    <dbReference type="NCBI Taxonomy" id="2742600"/>
    <lineage>
        <taxon>Bacteria</taxon>
        <taxon>Bacillati</taxon>
        <taxon>Bacillota</taxon>
        <taxon>Bacilli</taxon>
        <taxon>Lactobacillales</taxon>
        <taxon>Lactobacillaceae</taxon>
        <taxon>Limosilactobacillus</taxon>
    </lineage>
</organism>
<dbReference type="Proteomes" id="UP000645007">
    <property type="component" value="Unassembled WGS sequence"/>
</dbReference>
<evidence type="ECO:0000256" key="7">
    <source>
        <dbReference type="RuleBase" id="RU361257"/>
    </source>
</evidence>
<evidence type="ECO:0000256" key="2">
    <source>
        <dbReference type="ARBA" id="ARBA00011900"/>
    </source>
</evidence>
<keyword evidence="9" id="KW-1185">Reference proteome</keyword>
<protein>
    <recommendedName>
        <fullName evidence="2 7">Site-specific DNA-methyltransferase (adenine-specific)</fullName>
        <ecNumber evidence="2 7">2.1.1.72</ecNumber>
    </recommendedName>
</protein>
<accession>A0ABR8ZME6</accession>
<proteinExistence type="inferred from homology"/>